<evidence type="ECO:0000313" key="2">
    <source>
        <dbReference type="Proteomes" id="UP000294239"/>
    </source>
</evidence>
<dbReference type="RefSeq" id="WP_130978896.1">
    <property type="nucleotide sequence ID" value="NZ_SISF01000032.1"/>
</dbReference>
<keyword evidence="2" id="KW-1185">Reference proteome</keyword>
<comment type="caution">
    <text evidence="1">The sequence shown here is derived from an EMBL/GenBank/DDBJ whole genome shotgun (WGS) entry which is preliminary data.</text>
</comment>
<reference evidence="1 2" key="1">
    <citation type="submission" date="2019-02" db="EMBL/GenBank/DDBJ databases">
        <title>Current taxonomic status of genus Agrobacterium and description of Agrobacterium cavarae sp. nov. isolated from maize roots.</title>
        <authorList>
            <person name="Flores-Felix J.D."/>
            <person name="Menendez E."/>
            <person name="Ramirez-Bahena M.H."/>
            <person name="Garcia-Fraile P."/>
            <person name="Velazquez E."/>
        </authorList>
    </citation>
    <scope>NUCLEOTIDE SEQUENCE [LARGE SCALE GENOMIC DNA]</scope>
    <source>
        <strain evidence="1 2">RZME10</strain>
    </source>
</reference>
<dbReference type="Proteomes" id="UP000294239">
    <property type="component" value="Unassembled WGS sequence"/>
</dbReference>
<evidence type="ECO:0000313" key="1">
    <source>
        <dbReference type="EMBL" id="TBN10884.1"/>
    </source>
</evidence>
<dbReference type="GeneID" id="301043118"/>
<dbReference type="EMBL" id="SISF01000032">
    <property type="protein sequence ID" value="TBN10884.1"/>
    <property type="molecule type" value="Genomic_DNA"/>
</dbReference>
<organism evidence="1 2">
    <name type="scientific">Agrobacterium cavarae</name>
    <dbReference type="NCBI Taxonomy" id="2528239"/>
    <lineage>
        <taxon>Bacteria</taxon>
        <taxon>Pseudomonadati</taxon>
        <taxon>Pseudomonadota</taxon>
        <taxon>Alphaproteobacteria</taxon>
        <taxon>Hyphomicrobiales</taxon>
        <taxon>Rhizobiaceae</taxon>
        <taxon>Rhizobium/Agrobacterium group</taxon>
        <taxon>Agrobacterium</taxon>
    </lineage>
</organism>
<accession>A0ABY1Y5R8</accession>
<sequence>MDEVELYLQYDAQGNITVSVVYPEGNTNTLHVPHDVPPIERDDRINAFKAEQTASPQAD</sequence>
<name>A0ABY1Y5R8_9HYPH</name>
<proteinExistence type="predicted"/>
<gene>
    <name evidence="1" type="ORF">EYC79_18210</name>
</gene>
<protein>
    <submittedName>
        <fullName evidence="1">Uncharacterized protein</fullName>
    </submittedName>
</protein>